<keyword evidence="2 3" id="KW-0813">Transport</keyword>
<proteinExistence type="inferred from homology"/>
<evidence type="ECO:0000256" key="3">
    <source>
        <dbReference type="RuleBase" id="RU365026"/>
    </source>
</evidence>
<evidence type="ECO:0000256" key="1">
    <source>
        <dbReference type="ARBA" id="ARBA00006756"/>
    </source>
</evidence>
<dbReference type="PANTHER" id="PTHR12542">
    <property type="entry name" value="EXOCYST COMPLEX PROTEIN EXO70"/>
    <property type="match status" value="1"/>
</dbReference>
<dbReference type="GO" id="GO:0000145">
    <property type="term" value="C:exocyst"/>
    <property type="evidence" value="ECO:0007669"/>
    <property type="project" value="InterPro"/>
</dbReference>
<dbReference type="GO" id="GO:0015031">
    <property type="term" value="P:protein transport"/>
    <property type="evidence" value="ECO:0007669"/>
    <property type="project" value="UniProtKB-KW"/>
</dbReference>
<dbReference type="EnsemblPlants" id="EMT09296">
    <property type="protein sequence ID" value="EMT09296"/>
    <property type="gene ID" value="F775_43507"/>
</dbReference>
<evidence type="ECO:0000313" key="5">
    <source>
        <dbReference type="EnsemblPlants" id="EMT09296"/>
    </source>
</evidence>
<dbReference type="SUPFAM" id="SSF74788">
    <property type="entry name" value="Cullin repeat-like"/>
    <property type="match status" value="1"/>
</dbReference>
<dbReference type="AlphaFoldDB" id="M8B5Q6"/>
<name>M8B5Q6_AEGTA</name>
<evidence type="ECO:0000259" key="4">
    <source>
        <dbReference type="Pfam" id="PF03081"/>
    </source>
</evidence>
<keyword evidence="3" id="KW-0653">Protein transport</keyword>
<comment type="function">
    <text evidence="3">Component of the exocyst complex.</text>
</comment>
<dbReference type="InterPro" id="IPR004140">
    <property type="entry name" value="Exo70"/>
</dbReference>
<reference evidence="5" key="1">
    <citation type="submission" date="2015-06" db="UniProtKB">
        <authorList>
            <consortium name="EnsemblPlants"/>
        </authorList>
    </citation>
    <scope>IDENTIFICATION</scope>
</reference>
<evidence type="ECO:0000256" key="2">
    <source>
        <dbReference type="ARBA" id="ARBA00022448"/>
    </source>
</evidence>
<dbReference type="ExpressionAtlas" id="M8B5Q6">
    <property type="expression patterns" value="baseline"/>
</dbReference>
<keyword evidence="3" id="KW-0268">Exocytosis</keyword>
<dbReference type="GO" id="GO:0006887">
    <property type="term" value="P:exocytosis"/>
    <property type="evidence" value="ECO:0007669"/>
    <property type="project" value="UniProtKB-KW"/>
</dbReference>
<dbReference type="InterPro" id="IPR046364">
    <property type="entry name" value="Exo70_C"/>
</dbReference>
<dbReference type="Gene3D" id="1.20.1280.170">
    <property type="entry name" value="Exocyst complex component Exo70"/>
    <property type="match status" value="1"/>
</dbReference>
<comment type="similarity">
    <text evidence="1 3">Belongs to the EXO70 family.</text>
</comment>
<dbReference type="Pfam" id="PF07893">
    <property type="entry name" value="DUF1668"/>
    <property type="match status" value="1"/>
</dbReference>
<dbReference type="Pfam" id="PF03081">
    <property type="entry name" value="Exo70_C"/>
    <property type="match status" value="1"/>
</dbReference>
<protein>
    <recommendedName>
        <fullName evidence="3">Exocyst subunit Exo70 family protein</fullName>
    </recommendedName>
</protein>
<sequence>MSCLMEEFLSLRVWDGSQLEGRSGLRFAVHKLSVSLAAARGASSSSGTVDELYASGSQPAGPDVFSDGEFPDELALICPASLSVLHEISLRVIRAGYTKELLHTFADAPCEVLDRFLWILQIQMRCSREAETDESISYENVKWWTAEDMIQRWILATKLVGKALVAMQTQLHAQSNGAFDRFKNDYLMAMAKRRSYILLRFADGFTSTCSPEKLIYVLEMYEVLDRASPGLVLVLTGQQKELFSRQVEGYFDGELDAWVGLRKDGYVCACRVPSRSRTLAAQPDWKMSKDELFLEHPGSLGATLAYMGNARFCLVETEELEFDGFMLYITIFGLKYSHEGELQPTTRRTTKSCRVARNLLQFSPVAFWL</sequence>
<organism evidence="5">
    <name type="scientific">Aegilops tauschii</name>
    <name type="common">Tausch's goatgrass</name>
    <name type="synonym">Aegilops squarrosa</name>
    <dbReference type="NCBI Taxonomy" id="37682"/>
    <lineage>
        <taxon>Eukaryota</taxon>
        <taxon>Viridiplantae</taxon>
        <taxon>Streptophyta</taxon>
        <taxon>Embryophyta</taxon>
        <taxon>Tracheophyta</taxon>
        <taxon>Spermatophyta</taxon>
        <taxon>Magnoliopsida</taxon>
        <taxon>Liliopsida</taxon>
        <taxon>Poales</taxon>
        <taxon>Poaceae</taxon>
        <taxon>BOP clade</taxon>
        <taxon>Pooideae</taxon>
        <taxon>Triticodae</taxon>
        <taxon>Triticeae</taxon>
        <taxon>Triticinae</taxon>
        <taxon>Aegilops</taxon>
    </lineage>
</organism>
<dbReference type="GO" id="GO:0005546">
    <property type="term" value="F:phosphatidylinositol-4,5-bisphosphate binding"/>
    <property type="evidence" value="ECO:0007669"/>
    <property type="project" value="InterPro"/>
</dbReference>
<dbReference type="InterPro" id="IPR012871">
    <property type="entry name" value="DUF1668_ORYSA"/>
</dbReference>
<dbReference type="PANTHER" id="PTHR12542:SF25">
    <property type="entry name" value="EXOCYST SUBUNIT EXO70 FAMILY PROTEIN"/>
    <property type="match status" value="1"/>
</dbReference>
<accession>M8B5Q6</accession>
<dbReference type="InterPro" id="IPR016159">
    <property type="entry name" value="Cullin_repeat-like_dom_sf"/>
</dbReference>
<feature type="domain" description="Exocyst complex subunit Exo70 C-terminal" evidence="4">
    <location>
        <begin position="152"/>
        <end position="243"/>
    </location>
</feature>